<evidence type="ECO:0000313" key="4">
    <source>
        <dbReference type="EMBL" id="MBC5582300.1"/>
    </source>
</evidence>
<protein>
    <submittedName>
        <fullName evidence="4">TrkA family potassium uptake protein</fullName>
    </submittedName>
</protein>
<dbReference type="PANTHER" id="PTHR43833:SF8">
    <property type="entry name" value="TRK SYSTEM POTASSIUM UPTAKE PROTEIN TRKA"/>
    <property type="match status" value="1"/>
</dbReference>
<dbReference type="Gene3D" id="3.40.50.720">
    <property type="entry name" value="NAD(P)-binding Rossmann-like Domain"/>
    <property type="match status" value="1"/>
</dbReference>
<dbReference type="SUPFAM" id="SSF51735">
    <property type="entry name" value="NAD(P)-binding Rossmann-fold domains"/>
    <property type="match status" value="1"/>
</dbReference>
<dbReference type="InterPro" id="IPR036291">
    <property type="entry name" value="NAD(P)-bd_dom_sf"/>
</dbReference>
<keyword evidence="1" id="KW-0813">Transport</keyword>
<keyword evidence="5" id="KW-1185">Reference proteome</keyword>
<dbReference type="GO" id="GO:0005886">
    <property type="term" value="C:plasma membrane"/>
    <property type="evidence" value="ECO:0007669"/>
    <property type="project" value="InterPro"/>
</dbReference>
<dbReference type="InterPro" id="IPR050721">
    <property type="entry name" value="Trk_Ktr_HKT_K-transport"/>
</dbReference>
<feature type="domain" description="RCK N-terminal" evidence="3">
    <location>
        <begin position="1"/>
        <end position="122"/>
    </location>
</feature>
<accession>A0A923REH5</accession>
<dbReference type="RefSeq" id="WP_186888664.1">
    <property type="nucleotide sequence ID" value="NZ_JACONZ010000005.1"/>
</dbReference>
<dbReference type="PRINTS" id="PR00335">
    <property type="entry name" value="KUPTAKETRKA"/>
</dbReference>
<dbReference type="InterPro" id="IPR003148">
    <property type="entry name" value="RCK_N"/>
</dbReference>
<keyword evidence="1" id="KW-0633">Potassium transport</keyword>
<evidence type="ECO:0000259" key="3">
    <source>
        <dbReference type="PROSITE" id="PS51201"/>
    </source>
</evidence>
<dbReference type="AlphaFoldDB" id="A0A923REH5"/>
<sequence length="140" mass="14932">MNILIVGCGKVGSYLARVLENLGHDISIVDKSASALDASDNVRLAGFGGLCVCGEPIDVDVLRSAGIESCDAVVAVTPNDNTNIMVAEVATKIFGVRNVTARIYDPARQEVFSDRMDIQTICPTTLTVDSLLNSMLKEEE</sequence>
<proteinExistence type="predicted"/>
<gene>
    <name evidence="4" type="ORF">H8S23_12365</name>
</gene>
<dbReference type="EMBL" id="JACONZ010000005">
    <property type="protein sequence ID" value="MBC5582300.1"/>
    <property type="molecule type" value="Genomic_DNA"/>
</dbReference>
<keyword evidence="1" id="KW-0406">Ion transport</keyword>
<comment type="caution">
    <text evidence="4">The sequence shown here is derived from an EMBL/GenBank/DDBJ whole genome shotgun (WGS) entry which is preliminary data.</text>
</comment>
<dbReference type="PROSITE" id="PS51201">
    <property type="entry name" value="RCK_N"/>
    <property type="match status" value="1"/>
</dbReference>
<keyword evidence="2" id="KW-0630">Potassium</keyword>
<dbReference type="Pfam" id="PF02254">
    <property type="entry name" value="TrkA_N"/>
    <property type="match status" value="1"/>
</dbReference>
<evidence type="ECO:0000313" key="5">
    <source>
        <dbReference type="Proteomes" id="UP000659630"/>
    </source>
</evidence>
<evidence type="ECO:0000256" key="2">
    <source>
        <dbReference type="ARBA" id="ARBA00022958"/>
    </source>
</evidence>
<organism evidence="4 5">
    <name type="scientific">Anaerofilum hominis</name>
    <dbReference type="NCBI Taxonomy" id="2763016"/>
    <lineage>
        <taxon>Bacteria</taxon>
        <taxon>Bacillati</taxon>
        <taxon>Bacillota</taxon>
        <taxon>Clostridia</taxon>
        <taxon>Eubacteriales</taxon>
        <taxon>Oscillospiraceae</taxon>
        <taxon>Anaerofilum</taxon>
    </lineage>
</organism>
<name>A0A923REH5_9FIRM</name>
<dbReference type="GO" id="GO:0015079">
    <property type="term" value="F:potassium ion transmembrane transporter activity"/>
    <property type="evidence" value="ECO:0007669"/>
    <property type="project" value="InterPro"/>
</dbReference>
<dbReference type="PANTHER" id="PTHR43833">
    <property type="entry name" value="POTASSIUM CHANNEL PROTEIN 2-RELATED-RELATED"/>
    <property type="match status" value="1"/>
</dbReference>
<evidence type="ECO:0000256" key="1">
    <source>
        <dbReference type="ARBA" id="ARBA00022538"/>
    </source>
</evidence>
<dbReference type="InterPro" id="IPR006036">
    <property type="entry name" value="K_uptake_TrkA"/>
</dbReference>
<reference evidence="4" key="1">
    <citation type="submission" date="2020-08" db="EMBL/GenBank/DDBJ databases">
        <title>Genome public.</title>
        <authorList>
            <person name="Liu C."/>
            <person name="Sun Q."/>
        </authorList>
    </citation>
    <scope>NUCLEOTIDE SEQUENCE</scope>
    <source>
        <strain evidence="4">BX8</strain>
    </source>
</reference>
<dbReference type="Proteomes" id="UP000659630">
    <property type="component" value="Unassembled WGS sequence"/>
</dbReference>